<dbReference type="PANTHER" id="PTHR46080">
    <property type="entry name" value="MITOCHONDRIAL SUBSTRATE CARRIER FAMILY PROTEIN J"/>
    <property type="match status" value="1"/>
</dbReference>
<reference evidence="7 8" key="1">
    <citation type="journal article" date="2021" name="Sci. Rep.">
        <title>The genome of the diatom Chaetoceros tenuissimus carries an ancient integrated fragment of an extant virus.</title>
        <authorList>
            <person name="Hongo Y."/>
            <person name="Kimura K."/>
            <person name="Takaki Y."/>
            <person name="Yoshida Y."/>
            <person name="Baba S."/>
            <person name="Kobayashi G."/>
            <person name="Nagasaki K."/>
            <person name="Hano T."/>
            <person name="Tomaru Y."/>
        </authorList>
    </citation>
    <scope>NUCLEOTIDE SEQUENCE [LARGE SCALE GENOMIC DNA]</scope>
    <source>
        <strain evidence="7 8">NIES-3715</strain>
    </source>
</reference>
<accession>A0AAD3CSK2</accession>
<dbReference type="SUPFAM" id="SSF103506">
    <property type="entry name" value="Mitochondrial carrier"/>
    <property type="match status" value="1"/>
</dbReference>
<comment type="caution">
    <text evidence="7">The sequence shown here is derived from an EMBL/GenBank/DDBJ whole genome shotgun (WGS) entry which is preliminary data.</text>
</comment>
<evidence type="ECO:0008006" key="9">
    <source>
        <dbReference type="Google" id="ProtNLM"/>
    </source>
</evidence>
<feature type="transmembrane region" description="Helical" evidence="6">
    <location>
        <begin position="16"/>
        <end position="33"/>
    </location>
</feature>
<dbReference type="EMBL" id="BLLK01000038">
    <property type="protein sequence ID" value="GFH50085.1"/>
    <property type="molecule type" value="Genomic_DNA"/>
</dbReference>
<evidence type="ECO:0000256" key="3">
    <source>
        <dbReference type="ARBA" id="ARBA00023136"/>
    </source>
</evidence>
<protein>
    <recommendedName>
        <fullName evidence="9">Mitochondrial carrier protein</fullName>
    </recommendedName>
</protein>
<evidence type="ECO:0000256" key="6">
    <source>
        <dbReference type="SAM" id="Phobius"/>
    </source>
</evidence>
<name>A0AAD3CSK2_9STRA</name>
<feature type="repeat" description="Solcar" evidence="4">
    <location>
        <begin position="111"/>
        <end position="193"/>
    </location>
</feature>
<dbReference type="GO" id="GO:0016020">
    <property type="term" value="C:membrane"/>
    <property type="evidence" value="ECO:0007669"/>
    <property type="project" value="UniProtKB-SubCell"/>
</dbReference>
<evidence type="ECO:0000313" key="8">
    <source>
        <dbReference type="Proteomes" id="UP001054902"/>
    </source>
</evidence>
<evidence type="ECO:0000313" key="7">
    <source>
        <dbReference type="EMBL" id="GFH50085.1"/>
    </source>
</evidence>
<feature type="transmembrane region" description="Helical" evidence="6">
    <location>
        <begin position="165"/>
        <end position="185"/>
    </location>
</feature>
<dbReference type="PANTHER" id="PTHR46080:SF3">
    <property type="entry name" value="MITOCHONDRIAL SUBSTRATE CARRIER FAMILY PROTEIN"/>
    <property type="match status" value="1"/>
</dbReference>
<keyword evidence="5" id="KW-0813">Transport</keyword>
<dbReference type="PROSITE" id="PS50920">
    <property type="entry name" value="SOLCAR"/>
    <property type="match status" value="3"/>
</dbReference>
<comment type="subcellular location">
    <subcellularLocation>
        <location evidence="1">Membrane</location>
        <topology evidence="1">Multi-pass membrane protein</topology>
    </subcellularLocation>
</comment>
<evidence type="ECO:0000256" key="2">
    <source>
        <dbReference type="ARBA" id="ARBA00022692"/>
    </source>
</evidence>
<evidence type="ECO:0000256" key="1">
    <source>
        <dbReference type="ARBA" id="ARBA00004141"/>
    </source>
</evidence>
<evidence type="ECO:0000256" key="4">
    <source>
        <dbReference type="PROSITE-ProRule" id="PRU00282"/>
    </source>
</evidence>
<keyword evidence="8" id="KW-1185">Reference proteome</keyword>
<feature type="repeat" description="Solcar" evidence="4">
    <location>
        <begin position="210"/>
        <end position="308"/>
    </location>
</feature>
<keyword evidence="6" id="KW-1133">Transmembrane helix</keyword>
<evidence type="ECO:0000256" key="5">
    <source>
        <dbReference type="RuleBase" id="RU000488"/>
    </source>
</evidence>
<keyword evidence="3 4" id="KW-0472">Membrane</keyword>
<feature type="transmembrane region" description="Helical" evidence="6">
    <location>
        <begin position="64"/>
        <end position="83"/>
    </location>
</feature>
<proteinExistence type="inferred from homology"/>
<comment type="similarity">
    <text evidence="5">Belongs to the mitochondrial carrier (TC 2.A.29) family.</text>
</comment>
<dbReference type="InterPro" id="IPR023395">
    <property type="entry name" value="MCP_dom_sf"/>
</dbReference>
<feature type="transmembrane region" description="Helical" evidence="6">
    <location>
        <begin position="110"/>
        <end position="132"/>
    </location>
</feature>
<dbReference type="Gene3D" id="1.50.40.10">
    <property type="entry name" value="Mitochondrial carrier domain"/>
    <property type="match status" value="1"/>
</dbReference>
<keyword evidence="2 4" id="KW-0812">Transmembrane</keyword>
<feature type="repeat" description="Solcar" evidence="4">
    <location>
        <begin position="14"/>
        <end position="93"/>
    </location>
</feature>
<dbReference type="Pfam" id="PF00153">
    <property type="entry name" value="Mito_carr"/>
    <property type="match status" value="3"/>
</dbReference>
<dbReference type="InterPro" id="IPR018108">
    <property type="entry name" value="MCP_transmembrane"/>
</dbReference>
<organism evidence="7 8">
    <name type="scientific">Chaetoceros tenuissimus</name>
    <dbReference type="NCBI Taxonomy" id="426638"/>
    <lineage>
        <taxon>Eukaryota</taxon>
        <taxon>Sar</taxon>
        <taxon>Stramenopiles</taxon>
        <taxon>Ochrophyta</taxon>
        <taxon>Bacillariophyta</taxon>
        <taxon>Coscinodiscophyceae</taxon>
        <taxon>Chaetocerotophycidae</taxon>
        <taxon>Chaetocerotales</taxon>
        <taxon>Chaetocerotaceae</taxon>
        <taxon>Chaetoceros</taxon>
    </lineage>
</organism>
<dbReference type="Proteomes" id="UP001054902">
    <property type="component" value="Unassembled WGS sequence"/>
</dbReference>
<gene>
    <name evidence="7" type="ORF">CTEN210_06561</name>
</gene>
<sequence>MVNSSNDVQWDDIDKFRFYGLGTGMYTLITMTLHPMNVIKTRQQVLTDSNQITSHMSKFQKIRGMYRGLGIVLVVAVPARSIYMGTMEHTKNYLQKALQSSNVTSDQRTLMASITGCVAGGVASGVTQTVVVPMDVISQRQMLNESGSAVQIISDILRNDGLRGFYRGFGMSLFSSLPIGALWWGSYSGMQNFVQGKFQQKGFDTQDLSVRGIAQVVSGVTAAAVAATLTQPLDVIKTHVQVSSSSSSTSSSMMQSQMQQKVTYSSVARELYSKTGAKGFFRGTTPRVTRMAMWGTVLSGAHQVLCHVSRKDYEFDFDFELGQKLVA</sequence>
<dbReference type="AlphaFoldDB" id="A0AAD3CSK2"/>